<proteinExistence type="predicted"/>
<evidence type="ECO:0000313" key="2">
    <source>
        <dbReference type="Proteomes" id="UP001431010"/>
    </source>
</evidence>
<dbReference type="RefSeq" id="WP_231327330.1">
    <property type="nucleotide sequence ID" value="NZ_CP088156.1"/>
</dbReference>
<dbReference type="EMBL" id="CP088156">
    <property type="protein sequence ID" value="UFZ07881.1"/>
    <property type="molecule type" value="Genomic_DNA"/>
</dbReference>
<evidence type="ECO:0000313" key="1">
    <source>
        <dbReference type="EMBL" id="UFZ07881.1"/>
    </source>
</evidence>
<accession>A0ABY3RKI2</accession>
<organism evidence="1 2">
    <name type="scientific">Bradyrhizobium ontarionense</name>
    <dbReference type="NCBI Taxonomy" id="2898149"/>
    <lineage>
        <taxon>Bacteria</taxon>
        <taxon>Pseudomonadati</taxon>
        <taxon>Pseudomonadota</taxon>
        <taxon>Alphaproteobacteria</taxon>
        <taxon>Hyphomicrobiales</taxon>
        <taxon>Nitrobacteraceae</taxon>
        <taxon>Bradyrhizobium</taxon>
    </lineage>
</organism>
<gene>
    <name evidence="1" type="ORF">LQG66_16950</name>
</gene>
<sequence>MMLLAVVLTLVCNVTGISCTTPTAEIIQKAYEQEAPSSGVRHDKGLKIVEAACDSGNESGRFLCQVSFVSEDDPDKRLYFDIVAAALTDKGWVLTSGLCKR</sequence>
<reference evidence="1" key="1">
    <citation type="journal article" date="2024" name="Antonie Van Leeuwenhoek">
        <title>Bradyrhizobium ontarionense sp. nov., a novel bacterial symbiont isolated from Aeschynomene indica (Indian jointvetch), harbours photosynthesis, nitrogen fixation and nitrous oxide (N2O) reductase genes.</title>
        <authorList>
            <person name="Bromfield E.S.P."/>
            <person name="Cloutier S."/>
        </authorList>
    </citation>
    <scope>NUCLEOTIDE SEQUENCE</scope>
    <source>
        <strain evidence="1">A19</strain>
    </source>
</reference>
<name>A0ABY3RKI2_9BRAD</name>
<protein>
    <submittedName>
        <fullName evidence="1">Uncharacterized protein</fullName>
    </submittedName>
</protein>
<dbReference type="Proteomes" id="UP001431010">
    <property type="component" value="Chromosome"/>
</dbReference>
<keyword evidence="2" id="KW-1185">Reference proteome</keyword>